<dbReference type="Pfam" id="PF07686">
    <property type="entry name" value="V-set"/>
    <property type="match status" value="1"/>
</dbReference>
<dbReference type="PANTHER" id="PTHR23279:SF37">
    <property type="entry name" value="DEFECTIVE PROBOSCIS EXTENSION RESPONSE 13, ISOFORM B"/>
    <property type="match status" value="1"/>
</dbReference>
<protein>
    <submittedName>
        <fullName evidence="3">Zwei Ig domain protein zig-8-like 4</fullName>
    </submittedName>
</protein>
<organism evidence="3 4">
    <name type="scientific">Homarus americanus</name>
    <name type="common">American lobster</name>
    <dbReference type="NCBI Taxonomy" id="6706"/>
    <lineage>
        <taxon>Eukaryota</taxon>
        <taxon>Metazoa</taxon>
        <taxon>Ecdysozoa</taxon>
        <taxon>Arthropoda</taxon>
        <taxon>Crustacea</taxon>
        <taxon>Multicrustacea</taxon>
        <taxon>Malacostraca</taxon>
        <taxon>Eumalacostraca</taxon>
        <taxon>Eucarida</taxon>
        <taxon>Decapoda</taxon>
        <taxon>Pleocyemata</taxon>
        <taxon>Astacidea</taxon>
        <taxon>Nephropoidea</taxon>
        <taxon>Nephropidae</taxon>
        <taxon>Homarus</taxon>
    </lineage>
</organism>
<dbReference type="InterPro" id="IPR007110">
    <property type="entry name" value="Ig-like_dom"/>
</dbReference>
<dbReference type="InterPro" id="IPR003599">
    <property type="entry name" value="Ig_sub"/>
</dbReference>
<feature type="domain" description="Ig-like" evidence="2">
    <location>
        <begin position="36"/>
        <end position="130"/>
    </location>
</feature>
<keyword evidence="1" id="KW-0732">Signal</keyword>
<dbReference type="FunFam" id="2.60.40.10:FF:000129">
    <property type="entry name" value="CLUMA_CG018772, isoform A"/>
    <property type="match status" value="1"/>
</dbReference>
<dbReference type="Gene3D" id="2.60.40.10">
    <property type="entry name" value="Immunoglobulins"/>
    <property type="match status" value="2"/>
</dbReference>
<dbReference type="SMART" id="SM00409">
    <property type="entry name" value="IG"/>
    <property type="match status" value="2"/>
</dbReference>
<feature type="domain" description="Ig-like" evidence="2">
    <location>
        <begin position="133"/>
        <end position="234"/>
    </location>
</feature>
<feature type="chain" id="PRO_5035319474" evidence="1">
    <location>
        <begin position="22"/>
        <end position="272"/>
    </location>
</feature>
<dbReference type="GO" id="GO:0032589">
    <property type="term" value="C:neuron projection membrane"/>
    <property type="evidence" value="ECO:0007669"/>
    <property type="project" value="TreeGrafter"/>
</dbReference>
<dbReference type="InterPro" id="IPR036179">
    <property type="entry name" value="Ig-like_dom_sf"/>
</dbReference>
<dbReference type="InterPro" id="IPR013106">
    <property type="entry name" value="Ig_V-set"/>
</dbReference>
<evidence type="ECO:0000259" key="2">
    <source>
        <dbReference type="PROSITE" id="PS50835"/>
    </source>
</evidence>
<dbReference type="SMART" id="SM00406">
    <property type="entry name" value="IGv"/>
    <property type="match status" value="2"/>
</dbReference>
<dbReference type="CDD" id="cd00099">
    <property type="entry name" value="IgV"/>
    <property type="match status" value="1"/>
</dbReference>
<dbReference type="EMBL" id="JAHLQT010039062">
    <property type="protein sequence ID" value="KAG7156724.1"/>
    <property type="molecule type" value="Genomic_DNA"/>
</dbReference>
<evidence type="ECO:0000256" key="1">
    <source>
        <dbReference type="SAM" id="SignalP"/>
    </source>
</evidence>
<dbReference type="Proteomes" id="UP000747542">
    <property type="component" value="Unassembled WGS sequence"/>
</dbReference>
<reference evidence="3" key="1">
    <citation type="journal article" date="2021" name="Sci. Adv.">
        <title>The American lobster genome reveals insights on longevity, neural, and immune adaptations.</title>
        <authorList>
            <person name="Polinski J.M."/>
            <person name="Zimin A.V."/>
            <person name="Clark K.F."/>
            <person name="Kohn A.B."/>
            <person name="Sadowski N."/>
            <person name="Timp W."/>
            <person name="Ptitsyn A."/>
            <person name="Khanna P."/>
            <person name="Romanova D.Y."/>
            <person name="Williams P."/>
            <person name="Greenwood S.J."/>
            <person name="Moroz L.L."/>
            <person name="Walt D.R."/>
            <person name="Bodnar A.G."/>
        </authorList>
    </citation>
    <scope>NUCLEOTIDE SEQUENCE</scope>
    <source>
        <strain evidence="3">GMGI-L3</strain>
    </source>
</reference>
<dbReference type="InterPro" id="IPR003598">
    <property type="entry name" value="Ig_sub2"/>
</dbReference>
<gene>
    <name evidence="3" type="primary">zig-8-L4</name>
    <name evidence="3" type="ORF">Hamer_G006718</name>
</gene>
<dbReference type="InterPro" id="IPR013783">
    <property type="entry name" value="Ig-like_fold"/>
</dbReference>
<dbReference type="AlphaFoldDB" id="A0A8J5MMD5"/>
<evidence type="ECO:0000313" key="3">
    <source>
        <dbReference type="EMBL" id="KAG7156724.1"/>
    </source>
</evidence>
<proteinExistence type="predicted"/>
<dbReference type="SUPFAM" id="SSF48726">
    <property type="entry name" value="Immunoglobulin"/>
    <property type="match status" value="2"/>
</dbReference>
<accession>A0A8J5MMD5</accession>
<dbReference type="Pfam" id="PF13927">
    <property type="entry name" value="Ig_3"/>
    <property type="match status" value="1"/>
</dbReference>
<dbReference type="PROSITE" id="PS50835">
    <property type="entry name" value="IG_LIKE"/>
    <property type="match status" value="2"/>
</dbReference>
<dbReference type="PANTHER" id="PTHR23279">
    <property type="entry name" value="DEFECTIVE PROBOSCIS EXTENSION RESPONSE DPR -RELATED"/>
    <property type="match status" value="1"/>
</dbReference>
<dbReference type="SMART" id="SM00408">
    <property type="entry name" value="IGc2"/>
    <property type="match status" value="2"/>
</dbReference>
<dbReference type="GO" id="GO:0050808">
    <property type="term" value="P:synapse organization"/>
    <property type="evidence" value="ECO:0007669"/>
    <property type="project" value="TreeGrafter"/>
</dbReference>
<sequence length="272" mass="30294">MDDHRRKLILFFLILASGVWTPETHLLLGEYEEEAPVRDTNAYFMTGNNTVINVQLGTTAALRCQVFDVAEHETVSWIRRKDHHLITVGDKIYSNDERFQVTHSDHTQDWTLHLHYAQLHDAGVYECQLSAHPPIGVFTSLNIIAAVAEIVGGSEIYVQSGSSVQLTCTLKHFTEPPTYIFWYHAHHMVNYDDNARITVVNGPEQSALRISQVTKGDSGNYTCMPSNARPASVSLHIITGETPAAMQKASANEVQCHLIMALLSSLVALITV</sequence>
<evidence type="ECO:0000313" key="4">
    <source>
        <dbReference type="Proteomes" id="UP000747542"/>
    </source>
</evidence>
<comment type="caution">
    <text evidence="3">The sequence shown here is derived from an EMBL/GenBank/DDBJ whole genome shotgun (WGS) entry which is preliminary data.</text>
</comment>
<dbReference type="CDD" id="cd00096">
    <property type="entry name" value="Ig"/>
    <property type="match status" value="1"/>
</dbReference>
<name>A0A8J5MMD5_HOMAM</name>
<keyword evidence="4" id="KW-1185">Reference proteome</keyword>
<dbReference type="InterPro" id="IPR037448">
    <property type="entry name" value="Zig-8"/>
</dbReference>
<feature type="signal peptide" evidence="1">
    <location>
        <begin position="1"/>
        <end position="21"/>
    </location>
</feature>